<evidence type="ECO:0000313" key="12">
    <source>
        <dbReference type="Proteomes" id="UP000184474"/>
    </source>
</evidence>
<dbReference type="InterPro" id="IPR018047">
    <property type="entry name" value="Ammonium_transpt_CS"/>
</dbReference>
<evidence type="ECO:0000256" key="5">
    <source>
        <dbReference type="ARBA" id="ARBA00022989"/>
    </source>
</evidence>
<dbReference type="SUPFAM" id="SSF111352">
    <property type="entry name" value="Ammonium transporter"/>
    <property type="match status" value="1"/>
</dbReference>
<organism evidence="11 12">
    <name type="scientific">Reichenbachiella agariperforans</name>
    <dbReference type="NCBI Taxonomy" id="156994"/>
    <lineage>
        <taxon>Bacteria</taxon>
        <taxon>Pseudomonadati</taxon>
        <taxon>Bacteroidota</taxon>
        <taxon>Cytophagia</taxon>
        <taxon>Cytophagales</taxon>
        <taxon>Reichenbachiellaceae</taxon>
        <taxon>Reichenbachiella</taxon>
    </lineage>
</organism>
<feature type="transmembrane region" description="Helical" evidence="8">
    <location>
        <begin position="122"/>
        <end position="143"/>
    </location>
</feature>
<feature type="transmembrane region" description="Helical" evidence="8">
    <location>
        <begin position="235"/>
        <end position="252"/>
    </location>
</feature>
<keyword evidence="12" id="KW-1185">Reference proteome</keyword>
<gene>
    <name evidence="11" type="ORF">SAMN04488028_103190</name>
</gene>
<dbReference type="InterPro" id="IPR002229">
    <property type="entry name" value="RhesusRHD"/>
</dbReference>
<dbReference type="GO" id="GO:0097272">
    <property type="term" value="P:ammonium homeostasis"/>
    <property type="evidence" value="ECO:0007669"/>
    <property type="project" value="TreeGrafter"/>
</dbReference>
<dbReference type="Gene3D" id="1.10.3430.10">
    <property type="entry name" value="Ammonium transporter AmtB like domains"/>
    <property type="match status" value="1"/>
</dbReference>
<dbReference type="GO" id="GO:0005886">
    <property type="term" value="C:plasma membrane"/>
    <property type="evidence" value="ECO:0007669"/>
    <property type="project" value="UniProtKB-SubCell"/>
</dbReference>
<keyword evidence="4 8" id="KW-0812">Transmembrane</keyword>
<dbReference type="RefSeq" id="WP_084190498.1">
    <property type="nucleotide sequence ID" value="NZ_FRAA01000003.1"/>
</dbReference>
<keyword evidence="6 8" id="KW-0472">Membrane</keyword>
<accession>A0A1M6Q6C9</accession>
<feature type="transmembrane region" description="Helical" evidence="8">
    <location>
        <begin position="352"/>
        <end position="371"/>
    </location>
</feature>
<dbReference type="PRINTS" id="PR00342">
    <property type="entry name" value="RHESUSRHD"/>
</dbReference>
<evidence type="ECO:0000256" key="2">
    <source>
        <dbReference type="ARBA" id="ARBA00005887"/>
    </source>
</evidence>
<feature type="transmembrane region" description="Helical" evidence="8">
    <location>
        <begin position="383"/>
        <end position="405"/>
    </location>
</feature>
<dbReference type="AlphaFoldDB" id="A0A1M6Q6C9"/>
<keyword evidence="7 8" id="KW-0924">Ammonia transport</keyword>
<name>A0A1M6Q6C9_REIAG</name>
<dbReference type="Proteomes" id="UP000184474">
    <property type="component" value="Unassembled WGS sequence"/>
</dbReference>
<evidence type="ECO:0000256" key="3">
    <source>
        <dbReference type="ARBA" id="ARBA00022448"/>
    </source>
</evidence>
<feature type="transmembrane region" description="Helical" evidence="8">
    <location>
        <begin position="78"/>
        <end position="102"/>
    </location>
</feature>
<feature type="transmembrane region" description="Helical" evidence="8">
    <location>
        <begin position="193"/>
        <end position="214"/>
    </location>
</feature>
<evidence type="ECO:0000256" key="6">
    <source>
        <dbReference type="ARBA" id="ARBA00023136"/>
    </source>
</evidence>
<evidence type="ECO:0000256" key="8">
    <source>
        <dbReference type="RuleBase" id="RU362002"/>
    </source>
</evidence>
<dbReference type="STRING" id="156994.SAMN04488028_103190"/>
<dbReference type="Pfam" id="PF00909">
    <property type="entry name" value="Ammonium_transp"/>
    <property type="match status" value="1"/>
</dbReference>
<sequence>MKRKIMTTLLLISYATMSEVWAMPDASPPTVSFNIDHIWVLLSAALVFFMQAGFKAFEVGMVRAEHGNAVAIKNLIDWIIGSLIFLFIGFGIMFGKSSYGLIGTDLFFGIGVQDNPEGSGLGTIFFLFQIAFATTALTIVSGAMSERTGFIPYMTASAIVAVVIYPVFGHWVWGNLFYEDNPAWLADLGFIDFAGSTVVHSIGAWVGLVGIWIIGPRLGRFDSHGNPKEFKPANYSYSVLGLLILWLGWWGFNGGSQLALDGAVGDIILNTNIAGAAAGLVAFFHCYWFQNRKDLYPKFLGGIIGGLVAITACCANVNHFGALAVGLTAGLVHNYGYDLILYKLKLDDPVGAIPVHGFCGVWGTLCVALFGQLGPETSRLTQLGIQALGVSVAFVFTITVSYVMFTLLKKTIGLRVSPDEEKYGIIIGGEANMGEEEEEMEMSEEELLQLMK</sequence>
<dbReference type="InterPro" id="IPR024041">
    <property type="entry name" value="NH4_transpt_AmtB-like_dom"/>
</dbReference>
<evidence type="ECO:0000313" key="11">
    <source>
        <dbReference type="EMBL" id="SHK15814.1"/>
    </source>
</evidence>
<feature type="domain" description="Ammonium transporter AmtB-like" evidence="10">
    <location>
        <begin position="39"/>
        <end position="425"/>
    </location>
</feature>
<evidence type="ECO:0000256" key="1">
    <source>
        <dbReference type="ARBA" id="ARBA00004141"/>
    </source>
</evidence>
<keyword evidence="3 8" id="KW-0813">Transport</keyword>
<dbReference type="PANTHER" id="PTHR11730">
    <property type="entry name" value="AMMONIUM TRANSPORTER"/>
    <property type="match status" value="1"/>
</dbReference>
<feature type="transmembrane region" description="Helical" evidence="8">
    <location>
        <begin position="299"/>
        <end position="332"/>
    </location>
</feature>
<feature type="transmembrane region" description="Helical" evidence="8">
    <location>
        <begin position="267"/>
        <end position="287"/>
    </location>
</feature>
<feature type="chain" id="PRO_5012839031" description="Ammonium transporter" evidence="9">
    <location>
        <begin position="23"/>
        <end position="452"/>
    </location>
</feature>
<evidence type="ECO:0000259" key="10">
    <source>
        <dbReference type="Pfam" id="PF00909"/>
    </source>
</evidence>
<dbReference type="GO" id="GO:0008519">
    <property type="term" value="F:ammonium channel activity"/>
    <property type="evidence" value="ECO:0007669"/>
    <property type="project" value="InterPro"/>
</dbReference>
<evidence type="ECO:0000256" key="9">
    <source>
        <dbReference type="SAM" id="SignalP"/>
    </source>
</evidence>
<protein>
    <recommendedName>
        <fullName evidence="8">Ammonium transporter</fullName>
    </recommendedName>
</protein>
<keyword evidence="5 8" id="KW-1133">Transmembrane helix</keyword>
<dbReference type="EMBL" id="FRAA01000003">
    <property type="protein sequence ID" value="SHK15814.1"/>
    <property type="molecule type" value="Genomic_DNA"/>
</dbReference>
<dbReference type="InterPro" id="IPR029020">
    <property type="entry name" value="Ammonium/urea_transptr"/>
</dbReference>
<evidence type="ECO:0000256" key="4">
    <source>
        <dbReference type="ARBA" id="ARBA00022692"/>
    </source>
</evidence>
<dbReference type="PROSITE" id="PS01219">
    <property type="entry name" value="AMMONIUM_TRANSP"/>
    <property type="match status" value="1"/>
</dbReference>
<feature type="signal peptide" evidence="9">
    <location>
        <begin position="1"/>
        <end position="22"/>
    </location>
</feature>
<reference evidence="12" key="1">
    <citation type="submission" date="2016-11" db="EMBL/GenBank/DDBJ databases">
        <authorList>
            <person name="Varghese N."/>
            <person name="Submissions S."/>
        </authorList>
    </citation>
    <scope>NUCLEOTIDE SEQUENCE [LARGE SCALE GENOMIC DNA]</scope>
    <source>
        <strain evidence="12">DSM 26134</strain>
    </source>
</reference>
<comment type="subcellular location">
    <subcellularLocation>
        <location evidence="8">Cell membrane</location>
        <topology evidence="8">Multi-pass membrane protein</topology>
    </subcellularLocation>
    <subcellularLocation>
        <location evidence="1">Membrane</location>
        <topology evidence="1">Multi-pass membrane protein</topology>
    </subcellularLocation>
</comment>
<comment type="similarity">
    <text evidence="2 8">Belongs to the ammonia transporter channel (TC 1.A.11.2) family.</text>
</comment>
<proteinExistence type="inferred from homology"/>
<keyword evidence="9" id="KW-0732">Signal</keyword>
<feature type="transmembrane region" description="Helical" evidence="8">
    <location>
        <begin position="150"/>
        <end position="173"/>
    </location>
</feature>
<evidence type="ECO:0000256" key="7">
    <source>
        <dbReference type="ARBA" id="ARBA00023177"/>
    </source>
</evidence>
<dbReference type="InterPro" id="IPR001905">
    <property type="entry name" value="Ammonium_transpt"/>
</dbReference>
<feature type="transmembrane region" description="Helical" evidence="8">
    <location>
        <begin position="38"/>
        <end position="57"/>
    </location>
</feature>
<dbReference type="PANTHER" id="PTHR11730:SF6">
    <property type="entry name" value="AMMONIUM TRANSPORTER"/>
    <property type="match status" value="1"/>
</dbReference>
<dbReference type="NCBIfam" id="TIGR00836">
    <property type="entry name" value="amt"/>
    <property type="match status" value="1"/>
</dbReference>